<accession>A0ABS4GXT8</accession>
<name>A0ABS4GXT8_9BACL</name>
<dbReference type="Proteomes" id="UP001519343">
    <property type="component" value="Unassembled WGS sequence"/>
</dbReference>
<evidence type="ECO:0000313" key="1">
    <source>
        <dbReference type="EMBL" id="MBP1935093.1"/>
    </source>
</evidence>
<organism evidence="1 2">
    <name type="scientific">Ammoniphilus resinae</name>
    <dbReference type="NCBI Taxonomy" id="861532"/>
    <lineage>
        <taxon>Bacteria</taxon>
        <taxon>Bacillati</taxon>
        <taxon>Bacillota</taxon>
        <taxon>Bacilli</taxon>
        <taxon>Bacillales</taxon>
        <taxon>Paenibacillaceae</taxon>
        <taxon>Aneurinibacillus group</taxon>
        <taxon>Ammoniphilus</taxon>
    </lineage>
</organism>
<comment type="caution">
    <text evidence="1">The sequence shown here is derived from an EMBL/GenBank/DDBJ whole genome shotgun (WGS) entry which is preliminary data.</text>
</comment>
<sequence>MDDIQGLDDVLTDQAKQKKMETFQKDILFAGDEAVYRNGNKIKSGTKFLICGTVLAPDCFISKLIRDKTYKSIVKRAVLVDDIDALFTNEYWSSFRDLYYDNKNQYAEIDAKNFYYENEDEMKFPVLWEDKWHPIEIALKYYSDPIGFKQEMMNDSTILTGGKCFFAVKTIPRTEMDDIDFDRSIMTVDCAVEVGKRNDYTSICVGSRGINGHRYIRKGLLMKVDFDTYVKKVIGLLKEFPELTHIIIEKNTYQGVDAKEIQKKIDEDQQLSNRNITIVNERQMKNKENRIRAMSGKINNGFIIFAKEDEDFYNQILEYQGSDIGHDDAADTVSEFDSRIDEIEIRKEIKSIPRGWLF</sequence>
<evidence type="ECO:0000313" key="2">
    <source>
        <dbReference type="Proteomes" id="UP001519343"/>
    </source>
</evidence>
<gene>
    <name evidence="1" type="ORF">J2Z37_005130</name>
</gene>
<dbReference type="Gene3D" id="3.30.420.240">
    <property type="match status" value="1"/>
</dbReference>
<reference evidence="1 2" key="1">
    <citation type="submission" date="2021-03" db="EMBL/GenBank/DDBJ databases">
        <title>Genomic Encyclopedia of Type Strains, Phase IV (KMG-IV): sequencing the most valuable type-strain genomes for metagenomic binning, comparative biology and taxonomic classification.</title>
        <authorList>
            <person name="Goeker M."/>
        </authorList>
    </citation>
    <scope>NUCLEOTIDE SEQUENCE [LARGE SCALE GENOMIC DNA]</scope>
    <source>
        <strain evidence="1 2">DSM 24738</strain>
    </source>
</reference>
<keyword evidence="2" id="KW-1185">Reference proteome</keyword>
<dbReference type="EMBL" id="JAGGKT010000041">
    <property type="protein sequence ID" value="MBP1935093.1"/>
    <property type="molecule type" value="Genomic_DNA"/>
</dbReference>
<protein>
    <submittedName>
        <fullName evidence="1">Phage terminase large subunit-like protein</fullName>
    </submittedName>
</protein>
<proteinExistence type="predicted"/>